<reference evidence="8 9" key="1">
    <citation type="submission" date="2024-02" db="EMBL/GenBank/DDBJ databases">
        <title>Chromosome-scale genome assembly of the rough periwinkle Littorina saxatilis.</title>
        <authorList>
            <person name="De Jode A."/>
            <person name="Faria R."/>
            <person name="Formenti G."/>
            <person name="Sims Y."/>
            <person name="Smith T.P."/>
            <person name="Tracey A."/>
            <person name="Wood J.M.D."/>
            <person name="Zagrodzka Z.B."/>
            <person name="Johannesson K."/>
            <person name="Butlin R.K."/>
            <person name="Leder E.H."/>
        </authorList>
    </citation>
    <scope>NUCLEOTIDE SEQUENCE [LARGE SCALE GENOMIC DNA]</scope>
    <source>
        <strain evidence="8">Snail1</strain>
        <tissue evidence="8">Muscle</tissue>
    </source>
</reference>
<gene>
    <name evidence="8" type="ORF">V1264_019352</name>
</gene>
<dbReference type="EMBL" id="JBAMIC010000008">
    <property type="protein sequence ID" value="KAK7104673.1"/>
    <property type="molecule type" value="Genomic_DNA"/>
</dbReference>
<dbReference type="Gene3D" id="2.60.120.260">
    <property type="entry name" value="Galactose-binding domain-like"/>
    <property type="match status" value="1"/>
</dbReference>
<keyword evidence="5" id="KW-0624">Polysaccharide degradation</keyword>
<dbReference type="Pfam" id="PF00331">
    <property type="entry name" value="Glyco_hydro_10"/>
    <property type="match status" value="1"/>
</dbReference>
<dbReference type="Pfam" id="PF02018">
    <property type="entry name" value="CBM_4_9"/>
    <property type="match status" value="1"/>
</dbReference>
<evidence type="ECO:0000256" key="5">
    <source>
        <dbReference type="ARBA" id="ARBA00023326"/>
    </source>
</evidence>
<dbReference type="GO" id="GO:0031176">
    <property type="term" value="F:endo-1,4-beta-xylanase activity"/>
    <property type="evidence" value="ECO:0007669"/>
    <property type="project" value="UniProtKB-ARBA"/>
</dbReference>
<dbReference type="Gene3D" id="3.20.20.80">
    <property type="entry name" value="Glycosidases"/>
    <property type="match status" value="1"/>
</dbReference>
<dbReference type="SUPFAM" id="SSF51445">
    <property type="entry name" value="(Trans)glycosidases"/>
    <property type="match status" value="1"/>
</dbReference>
<name>A0AAN9GD67_9CAEN</name>
<proteinExistence type="inferred from homology"/>
<keyword evidence="6" id="KW-0732">Signal</keyword>
<comment type="caution">
    <text evidence="8">The sequence shown here is derived from an EMBL/GenBank/DDBJ whole genome shotgun (WGS) entry which is preliminary data.</text>
</comment>
<feature type="signal peptide" evidence="6">
    <location>
        <begin position="1"/>
        <end position="18"/>
    </location>
</feature>
<dbReference type="InterPro" id="IPR017853">
    <property type="entry name" value="GH"/>
</dbReference>
<sequence>MLLNFLLVLSSLLICASAKNLLINAGFESTDHWDCPHMTCTLSSTAHSGHHSLQITHRQNGNHGAQQTVHLTPGHNYHVRAFVKLLTQVNHNGEDFVINFYYKMTDGSTKYPQAAHFEGIKKSDGWVDVSGVFGVDKNVHLQSATLQIHGGSNGVDFLVDDATIDMIAVTPNEDWRKETDAVIDKIRKSDIHVQVTNKNSLHLPDVSVQLLQTKKSFPWGMSVRDTYYNKNAVNGKYRDFVHKHFTWATVENGLKWHTAEPVKGQKDYQPALDTLHGLRSHGIKVRGHNLVWSTDKAVQSWVKALSGQTLRNTVQHHIQEVMNLTHGLVEHWDVNNENLHGQWYQDRLHDPDYDLELFRIAHHNDPHVKLFLNDFGVISKNLHTQEYLQQALRFKATNVGLYGMGVQCHFFTNPDPYGIKERLDVLAKAGVPMWATEVDVVNDNENVRADYLEMAIRSLYGHPAIEGIVFWGFWDKEARRGEAMSWVKGDHMEMTAAGRRAFDLLENQFMTDSTHRLSSASHFSVRGFHGDYEVHVHYKGHELHNATQKFTLGTQEKTIHITL</sequence>
<evidence type="ECO:0000259" key="7">
    <source>
        <dbReference type="PROSITE" id="PS51760"/>
    </source>
</evidence>
<keyword evidence="3" id="KW-0378">Hydrolase</keyword>
<protein>
    <recommendedName>
        <fullName evidence="7">GH10 domain-containing protein</fullName>
    </recommendedName>
</protein>
<dbReference type="PANTHER" id="PTHR31490">
    <property type="entry name" value="GLYCOSYL HYDROLASE"/>
    <property type="match status" value="1"/>
</dbReference>
<dbReference type="AlphaFoldDB" id="A0AAN9GD67"/>
<evidence type="ECO:0000313" key="9">
    <source>
        <dbReference type="Proteomes" id="UP001374579"/>
    </source>
</evidence>
<evidence type="ECO:0000256" key="3">
    <source>
        <dbReference type="ARBA" id="ARBA00022801"/>
    </source>
</evidence>
<dbReference type="PROSITE" id="PS51760">
    <property type="entry name" value="GH10_2"/>
    <property type="match status" value="1"/>
</dbReference>
<feature type="domain" description="GH10" evidence="7">
    <location>
        <begin position="229"/>
        <end position="520"/>
    </location>
</feature>
<dbReference type="InterPro" id="IPR008979">
    <property type="entry name" value="Galactose-bd-like_sf"/>
</dbReference>
<feature type="chain" id="PRO_5043036624" description="GH10 domain-containing protein" evidence="6">
    <location>
        <begin position="19"/>
        <end position="563"/>
    </location>
</feature>
<keyword evidence="2" id="KW-0677">Repeat</keyword>
<dbReference type="PRINTS" id="PR00134">
    <property type="entry name" value="GLHYDRLASE10"/>
</dbReference>
<dbReference type="SMART" id="SM00633">
    <property type="entry name" value="Glyco_10"/>
    <property type="match status" value="1"/>
</dbReference>
<dbReference type="InterPro" id="IPR003305">
    <property type="entry name" value="CenC_carb-bd"/>
</dbReference>
<evidence type="ECO:0000256" key="4">
    <source>
        <dbReference type="ARBA" id="ARBA00023277"/>
    </source>
</evidence>
<evidence type="ECO:0000256" key="1">
    <source>
        <dbReference type="ARBA" id="ARBA00007495"/>
    </source>
</evidence>
<dbReference type="SUPFAM" id="SSF49785">
    <property type="entry name" value="Galactose-binding domain-like"/>
    <property type="match status" value="1"/>
</dbReference>
<evidence type="ECO:0000256" key="6">
    <source>
        <dbReference type="SAM" id="SignalP"/>
    </source>
</evidence>
<dbReference type="GO" id="GO:0000272">
    <property type="term" value="P:polysaccharide catabolic process"/>
    <property type="evidence" value="ECO:0007669"/>
    <property type="project" value="UniProtKB-KW"/>
</dbReference>
<dbReference type="InterPro" id="IPR044846">
    <property type="entry name" value="GH10"/>
</dbReference>
<keyword evidence="9" id="KW-1185">Reference proteome</keyword>
<organism evidence="8 9">
    <name type="scientific">Littorina saxatilis</name>
    <dbReference type="NCBI Taxonomy" id="31220"/>
    <lineage>
        <taxon>Eukaryota</taxon>
        <taxon>Metazoa</taxon>
        <taxon>Spiralia</taxon>
        <taxon>Lophotrochozoa</taxon>
        <taxon>Mollusca</taxon>
        <taxon>Gastropoda</taxon>
        <taxon>Caenogastropoda</taxon>
        <taxon>Littorinimorpha</taxon>
        <taxon>Littorinoidea</taxon>
        <taxon>Littorinidae</taxon>
        <taxon>Littorina</taxon>
    </lineage>
</organism>
<comment type="similarity">
    <text evidence="1">Belongs to the glycosyl hydrolase 10 (cellulase F) family.</text>
</comment>
<accession>A0AAN9GD67</accession>
<dbReference type="InterPro" id="IPR001000">
    <property type="entry name" value="GH10_dom"/>
</dbReference>
<dbReference type="Proteomes" id="UP001374579">
    <property type="component" value="Unassembled WGS sequence"/>
</dbReference>
<evidence type="ECO:0000256" key="2">
    <source>
        <dbReference type="ARBA" id="ARBA00022737"/>
    </source>
</evidence>
<evidence type="ECO:0000313" key="8">
    <source>
        <dbReference type="EMBL" id="KAK7104673.1"/>
    </source>
</evidence>
<dbReference type="PANTHER" id="PTHR31490:SF1">
    <property type="entry name" value="ENDO-1,4-BETA-XYLANASE 1"/>
    <property type="match status" value="1"/>
</dbReference>
<keyword evidence="4" id="KW-0119">Carbohydrate metabolism</keyword>